<dbReference type="Pfam" id="PF13673">
    <property type="entry name" value="Acetyltransf_10"/>
    <property type="match status" value="1"/>
</dbReference>
<gene>
    <name evidence="4" type="ORF">SSCH_910011</name>
</gene>
<dbReference type="PANTHER" id="PTHR43877:SF2">
    <property type="entry name" value="AMINOALKYLPHOSPHONATE N-ACETYLTRANSFERASE-RELATED"/>
    <property type="match status" value="1"/>
</dbReference>
<dbReference type="InterPro" id="IPR016181">
    <property type="entry name" value="Acyl_CoA_acyltransferase"/>
</dbReference>
<dbReference type="InterPro" id="IPR000182">
    <property type="entry name" value="GNAT_dom"/>
</dbReference>
<dbReference type="Proteomes" id="UP000046155">
    <property type="component" value="Unassembled WGS sequence"/>
</dbReference>
<evidence type="ECO:0000256" key="2">
    <source>
        <dbReference type="ARBA" id="ARBA00023315"/>
    </source>
</evidence>
<dbReference type="PANTHER" id="PTHR43877">
    <property type="entry name" value="AMINOALKYLPHOSPHONATE N-ACETYLTRANSFERASE-RELATED-RELATED"/>
    <property type="match status" value="1"/>
</dbReference>
<feature type="domain" description="N-acetyltransferase" evidence="3">
    <location>
        <begin position="4"/>
        <end position="156"/>
    </location>
</feature>
<dbReference type="AlphaFoldDB" id="A0A0B7MKD3"/>
<evidence type="ECO:0000313" key="5">
    <source>
        <dbReference type="Proteomes" id="UP000046155"/>
    </source>
</evidence>
<accession>A0A0B7MKD3</accession>
<dbReference type="SUPFAM" id="SSF55729">
    <property type="entry name" value="Acyl-CoA N-acyltransferases (Nat)"/>
    <property type="match status" value="2"/>
</dbReference>
<name>A0A0B7MKD3_9FIRM</name>
<evidence type="ECO:0000313" key="4">
    <source>
        <dbReference type="EMBL" id="CEO90500.1"/>
    </source>
</evidence>
<feature type="domain" description="N-acetyltransferase" evidence="3">
    <location>
        <begin position="173"/>
        <end position="345"/>
    </location>
</feature>
<dbReference type="RefSeq" id="WP_044666249.1">
    <property type="nucleotide sequence ID" value="NZ_CDRZ01000293.1"/>
</dbReference>
<dbReference type="GO" id="GO:0016747">
    <property type="term" value="F:acyltransferase activity, transferring groups other than amino-acyl groups"/>
    <property type="evidence" value="ECO:0007669"/>
    <property type="project" value="InterPro"/>
</dbReference>
<dbReference type="Gene3D" id="3.40.630.30">
    <property type="match status" value="2"/>
</dbReference>
<dbReference type="EMBL" id="CDRZ01000293">
    <property type="protein sequence ID" value="CEO90500.1"/>
    <property type="molecule type" value="Genomic_DNA"/>
</dbReference>
<dbReference type="InterPro" id="IPR050832">
    <property type="entry name" value="Bact_Acetyltransf"/>
</dbReference>
<dbReference type="CDD" id="cd04301">
    <property type="entry name" value="NAT_SF"/>
    <property type="match status" value="2"/>
</dbReference>
<sequence>MNIPKIRPFMDSDAEVLHQLIYQTIDDAYTGVYGPKAIQYFKDYHSSSHILDDARQGQTMVLELNERIVGTGTICEQNIRRVFISPAFQGRSFGRMVMETLEKKALLMGLHHLNLDASLSSQAFYQHLGYRTREKGYIQVSDDERLDYFYMEKALNASFTDDNEIVSLPGEHIVTRKAEPTDAPAMATINVATWRDSYGKFLPRQLMAELSCSQKQAEIEDFFARWEENQAVALVMESKSGEMMAFIMAGKNHRQDLRYTGEIYNLHVAPAFQSQGIGRYLVYRVCQAFRQRNWNTMMVWALAENPSRPFYEKLGGRVIAQDIGEYRGFTTPVIAYGWNELPICF</sequence>
<evidence type="ECO:0000259" key="3">
    <source>
        <dbReference type="PROSITE" id="PS51186"/>
    </source>
</evidence>
<protein>
    <submittedName>
        <fullName evidence="4">Acetyltransferase, GNAT family (Modular protein)</fullName>
    </submittedName>
</protein>
<evidence type="ECO:0000256" key="1">
    <source>
        <dbReference type="ARBA" id="ARBA00022679"/>
    </source>
</evidence>
<dbReference type="OrthoDB" id="5292888at2"/>
<keyword evidence="5" id="KW-1185">Reference proteome</keyword>
<dbReference type="Pfam" id="PF00583">
    <property type="entry name" value="Acetyltransf_1"/>
    <property type="match status" value="1"/>
</dbReference>
<organism evidence="4 5">
    <name type="scientific">Syntrophaceticus schinkii</name>
    <dbReference type="NCBI Taxonomy" id="499207"/>
    <lineage>
        <taxon>Bacteria</taxon>
        <taxon>Bacillati</taxon>
        <taxon>Bacillota</taxon>
        <taxon>Clostridia</taxon>
        <taxon>Thermoanaerobacterales</taxon>
        <taxon>Thermoanaerobacterales Family III. Incertae Sedis</taxon>
        <taxon>Syntrophaceticus</taxon>
    </lineage>
</organism>
<keyword evidence="1 4" id="KW-0808">Transferase</keyword>
<reference evidence="5" key="1">
    <citation type="submission" date="2015-01" db="EMBL/GenBank/DDBJ databases">
        <authorList>
            <person name="Manzoor Shahid"/>
            <person name="Zubair Saima"/>
        </authorList>
    </citation>
    <scope>NUCLEOTIDE SEQUENCE [LARGE SCALE GENOMIC DNA]</scope>
    <source>
        <strain evidence="5">Sp3</strain>
    </source>
</reference>
<proteinExistence type="predicted"/>
<keyword evidence="2" id="KW-0012">Acyltransferase</keyword>
<dbReference type="PROSITE" id="PS51186">
    <property type="entry name" value="GNAT"/>
    <property type="match status" value="2"/>
</dbReference>